<evidence type="ECO:0000313" key="1">
    <source>
        <dbReference type="EMBL" id="EDS72975.1"/>
    </source>
</evidence>
<gene>
    <name evidence="1" type="ORF">ANASTE_00690</name>
</gene>
<reference evidence="1" key="1">
    <citation type="submission" date="2008-01" db="EMBL/GenBank/DDBJ databases">
        <authorList>
            <person name="Fulton L."/>
            <person name="Clifton S."/>
            <person name="Fulton B."/>
            <person name="Xu J."/>
            <person name="Minx P."/>
            <person name="Pepin K.H."/>
            <person name="Johnson M."/>
            <person name="Thiruvilangam P."/>
            <person name="Bhonagiri V."/>
            <person name="Nash W.E."/>
            <person name="Mardis E.R."/>
            <person name="Wilson R.K."/>
        </authorList>
    </citation>
    <scope>NUCLEOTIDE SEQUENCE [LARGE SCALE GENOMIC DNA]</scope>
    <source>
        <strain evidence="1">DSM 17244</strain>
    </source>
</reference>
<protein>
    <submittedName>
        <fullName evidence="1">Uncharacterized protein</fullName>
    </submittedName>
</protein>
<proteinExistence type="predicted"/>
<dbReference type="Proteomes" id="UP000005178">
    <property type="component" value="Unassembled WGS sequence"/>
</dbReference>
<organism evidence="1 2">
    <name type="scientific">Anaerofustis stercorihominis DSM 17244</name>
    <dbReference type="NCBI Taxonomy" id="445971"/>
    <lineage>
        <taxon>Bacteria</taxon>
        <taxon>Bacillati</taxon>
        <taxon>Bacillota</taxon>
        <taxon>Clostridia</taxon>
        <taxon>Eubacteriales</taxon>
        <taxon>Eubacteriaceae</taxon>
        <taxon>Anaerofustis</taxon>
    </lineage>
</organism>
<keyword evidence="2" id="KW-1185">Reference proteome</keyword>
<comment type="caution">
    <text evidence="1">The sequence shown here is derived from an EMBL/GenBank/DDBJ whole genome shotgun (WGS) entry which is preliminary data.</text>
</comment>
<name>B1C7I8_9FIRM</name>
<accession>B1C7I8</accession>
<dbReference type="STRING" id="445971.ANASTE_00690"/>
<reference evidence="1" key="2">
    <citation type="submission" date="2013-08" db="EMBL/GenBank/DDBJ databases">
        <title>Draft genome sequence of Anaerofustis stercorihominis (DSM 17244).</title>
        <authorList>
            <person name="Sudarsanam P."/>
            <person name="Ley R."/>
            <person name="Guruge J."/>
            <person name="Turnbaugh P.J."/>
            <person name="Mahowald M."/>
            <person name="Liep D."/>
            <person name="Gordon J."/>
        </authorList>
    </citation>
    <scope>NUCLEOTIDE SEQUENCE</scope>
    <source>
        <strain evidence="1">DSM 17244</strain>
    </source>
</reference>
<evidence type="ECO:0000313" key="2">
    <source>
        <dbReference type="Proteomes" id="UP000005178"/>
    </source>
</evidence>
<dbReference type="EMBL" id="ABIL02000005">
    <property type="protein sequence ID" value="EDS72975.1"/>
    <property type="molecule type" value="Genomic_DNA"/>
</dbReference>
<sequence>MKLRKEEKGNRLFYGLDKDLLDIRFELFEVLQKHNLTIREAVKILEITSKEIMISMKDERL</sequence>
<dbReference type="HOGENOM" id="CLU_2912318_0_0_9"/>
<dbReference type="RefSeq" id="WP_007049139.1">
    <property type="nucleotide sequence ID" value="NZ_DS560015.1"/>
</dbReference>
<dbReference type="GeneID" id="97999599"/>
<dbReference type="AlphaFoldDB" id="B1C7I8"/>